<reference evidence="1" key="2">
    <citation type="submission" date="2018-03" db="EMBL/GenBank/DDBJ databases">
        <title>The Triticum urartu genome reveals the dynamic nature of wheat genome evolution.</title>
        <authorList>
            <person name="Ling H."/>
            <person name="Ma B."/>
            <person name="Shi X."/>
            <person name="Liu H."/>
            <person name="Dong L."/>
            <person name="Sun H."/>
            <person name="Cao Y."/>
            <person name="Gao Q."/>
            <person name="Zheng S."/>
            <person name="Li Y."/>
            <person name="Yu Y."/>
            <person name="Du H."/>
            <person name="Qi M."/>
            <person name="Li Y."/>
            <person name="Yu H."/>
            <person name="Cui Y."/>
            <person name="Wang N."/>
            <person name="Chen C."/>
            <person name="Wu H."/>
            <person name="Zhao Y."/>
            <person name="Zhang J."/>
            <person name="Li Y."/>
            <person name="Zhou W."/>
            <person name="Zhang B."/>
            <person name="Hu W."/>
            <person name="Eijk M."/>
            <person name="Tang J."/>
            <person name="Witsenboer H."/>
            <person name="Zhao S."/>
            <person name="Li Z."/>
            <person name="Zhang A."/>
            <person name="Wang D."/>
            <person name="Liang C."/>
        </authorList>
    </citation>
    <scope>NUCLEOTIDE SEQUENCE [LARGE SCALE GENOMIC DNA]</scope>
    <source>
        <strain evidence="1">cv. G1812</strain>
    </source>
</reference>
<name>A0A8R7QE33_TRIUA</name>
<organism evidence="1 2">
    <name type="scientific">Triticum urartu</name>
    <name type="common">Red wild einkorn</name>
    <name type="synonym">Crithodium urartu</name>
    <dbReference type="NCBI Taxonomy" id="4572"/>
    <lineage>
        <taxon>Eukaryota</taxon>
        <taxon>Viridiplantae</taxon>
        <taxon>Streptophyta</taxon>
        <taxon>Embryophyta</taxon>
        <taxon>Tracheophyta</taxon>
        <taxon>Spermatophyta</taxon>
        <taxon>Magnoliopsida</taxon>
        <taxon>Liliopsida</taxon>
        <taxon>Poales</taxon>
        <taxon>Poaceae</taxon>
        <taxon>BOP clade</taxon>
        <taxon>Pooideae</taxon>
        <taxon>Triticodae</taxon>
        <taxon>Triticeae</taxon>
        <taxon>Triticinae</taxon>
        <taxon>Triticum</taxon>
    </lineage>
</organism>
<evidence type="ECO:0000313" key="1">
    <source>
        <dbReference type="EnsemblPlants" id="TuG1812G0500001915.01.T01.cds252522"/>
    </source>
</evidence>
<evidence type="ECO:0000313" key="2">
    <source>
        <dbReference type="Proteomes" id="UP000015106"/>
    </source>
</evidence>
<accession>A0A8R7QE33</accession>
<dbReference type="Proteomes" id="UP000015106">
    <property type="component" value="Chromosome 5"/>
</dbReference>
<reference evidence="2" key="1">
    <citation type="journal article" date="2013" name="Nature">
        <title>Draft genome of the wheat A-genome progenitor Triticum urartu.</title>
        <authorList>
            <person name="Ling H.Q."/>
            <person name="Zhao S."/>
            <person name="Liu D."/>
            <person name="Wang J."/>
            <person name="Sun H."/>
            <person name="Zhang C."/>
            <person name="Fan H."/>
            <person name="Li D."/>
            <person name="Dong L."/>
            <person name="Tao Y."/>
            <person name="Gao C."/>
            <person name="Wu H."/>
            <person name="Li Y."/>
            <person name="Cui Y."/>
            <person name="Guo X."/>
            <person name="Zheng S."/>
            <person name="Wang B."/>
            <person name="Yu K."/>
            <person name="Liang Q."/>
            <person name="Yang W."/>
            <person name="Lou X."/>
            <person name="Chen J."/>
            <person name="Feng M."/>
            <person name="Jian J."/>
            <person name="Zhang X."/>
            <person name="Luo G."/>
            <person name="Jiang Y."/>
            <person name="Liu J."/>
            <person name="Wang Z."/>
            <person name="Sha Y."/>
            <person name="Zhang B."/>
            <person name="Wu H."/>
            <person name="Tang D."/>
            <person name="Shen Q."/>
            <person name="Xue P."/>
            <person name="Zou S."/>
            <person name="Wang X."/>
            <person name="Liu X."/>
            <person name="Wang F."/>
            <person name="Yang Y."/>
            <person name="An X."/>
            <person name="Dong Z."/>
            <person name="Zhang K."/>
            <person name="Zhang X."/>
            <person name="Luo M.C."/>
            <person name="Dvorak J."/>
            <person name="Tong Y."/>
            <person name="Wang J."/>
            <person name="Yang H."/>
            <person name="Li Z."/>
            <person name="Wang D."/>
            <person name="Zhang A."/>
            <person name="Wang J."/>
        </authorList>
    </citation>
    <scope>NUCLEOTIDE SEQUENCE</scope>
    <source>
        <strain evidence="2">cv. G1812</strain>
    </source>
</reference>
<protein>
    <submittedName>
        <fullName evidence="1">Uncharacterized protein</fullName>
    </submittedName>
</protein>
<dbReference type="Gramene" id="TuG1812G0500001915.01.T01">
    <property type="protein sequence ID" value="TuG1812G0500001915.01.T01.cds252522"/>
    <property type="gene ID" value="TuG1812G0500001915.01"/>
</dbReference>
<dbReference type="EnsemblPlants" id="TuG1812G0500001915.01.T01">
    <property type="protein sequence ID" value="TuG1812G0500001915.01.T01.cds252522"/>
    <property type="gene ID" value="TuG1812G0500001915.01"/>
</dbReference>
<dbReference type="AlphaFoldDB" id="A0A8R7QE33"/>
<keyword evidence="2" id="KW-1185">Reference proteome</keyword>
<reference evidence="1" key="3">
    <citation type="submission" date="2022-06" db="UniProtKB">
        <authorList>
            <consortium name="EnsemblPlants"/>
        </authorList>
    </citation>
    <scope>IDENTIFICATION</scope>
</reference>
<sequence length="172" mass="16802">METKEGGVAVARGHETGLPQDIAGAAAAVFADSLQGDGVAGRVVARLGDVGGRAISETAQLLVLVAAGDARVGLPPPPADLIPRLRDSVGDHGVNGGNSAGAHGRLGGDVLVDHGADGGDPGGDGGFLSCCGGALPVGDSHGHTRGGVGQGVVQNFRVPNRVALDAQAMLAR</sequence>
<proteinExistence type="predicted"/>